<feature type="transmembrane region" description="Helical" evidence="2">
    <location>
        <begin position="384"/>
        <end position="405"/>
    </location>
</feature>
<dbReference type="Proteomes" id="UP000233742">
    <property type="component" value="Chromosome"/>
</dbReference>
<evidence type="ECO:0000256" key="2">
    <source>
        <dbReference type="SAM" id="Phobius"/>
    </source>
</evidence>
<feature type="coiled-coil region" evidence="1">
    <location>
        <begin position="286"/>
        <end position="351"/>
    </location>
</feature>
<sequence>MPLIMTVLIIGLLWALYVAITSPSSYEARAIIQVNAPVLSDPLTRSAPPASLRMQQIEQRLMSRGNLVRLIDNYNLFAEMEGIPDSTKLEIMRENTRIQSVAASGGGMDSVTNLSSIIVSARAGTAQTAADIANDLANDVVNSDRRDREARIAEADQFLSAELTRVERDLDIQDRNLATYSSLNEDSMPESRTFLQTEQVSLTDRQAATEQALMDLQRERLLLERTDATADNASIVQQLRGAELALAQARRTLPAGHPEIQRLERTVSAITRGETDTVSTGIGPQLSLIDSQVRKLEDDIEQIRARRLEIDVARNRSGEVLQAYQQMQRDRQNTQDQFADLSRRLAEIESLRLLSQNDQTENMVILEPAVAPEFPVASNRKRSAILGAFGSFAIAAGMALLLDLLNPVLRNTTQFEAITGLRPVIALPYRASESDRFRRTVALTYVVVISVIGLILALWMIDLMPAWLRNMLPPSIKA</sequence>
<dbReference type="AlphaFoldDB" id="A0A2K9EH45"/>
<gene>
    <name evidence="3" type="ORF">CUV01_13695</name>
</gene>
<organism evidence="3 4">
    <name type="scientific">Paracoccus tegillarcae</name>
    <dbReference type="NCBI Taxonomy" id="1529068"/>
    <lineage>
        <taxon>Bacteria</taxon>
        <taxon>Pseudomonadati</taxon>
        <taxon>Pseudomonadota</taxon>
        <taxon>Alphaproteobacteria</taxon>
        <taxon>Rhodobacterales</taxon>
        <taxon>Paracoccaceae</taxon>
        <taxon>Paracoccus</taxon>
    </lineage>
</organism>
<protein>
    <submittedName>
        <fullName evidence="3">Lipopolysaccharide biosynthesis protein</fullName>
    </submittedName>
</protein>
<evidence type="ECO:0000256" key="1">
    <source>
        <dbReference type="SAM" id="Coils"/>
    </source>
</evidence>
<keyword evidence="1" id="KW-0175">Coiled coil</keyword>
<keyword evidence="4" id="KW-1185">Reference proteome</keyword>
<accession>A0A2K9EH45</accession>
<keyword evidence="2" id="KW-0812">Transmembrane</keyword>
<evidence type="ECO:0000313" key="4">
    <source>
        <dbReference type="Proteomes" id="UP000233742"/>
    </source>
</evidence>
<keyword evidence="2" id="KW-0472">Membrane</keyword>
<proteinExistence type="predicted"/>
<dbReference type="PANTHER" id="PTHR32309">
    <property type="entry name" value="TYROSINE-PROTEIN KINASE"/>
    <property type="match status" value="1"/>
</dbReference>
<evidence type="ECO:0000313" key="3">
    <source>
        <dbReference type="EMBL" id="AUH34298.1"/>
    </source>
</evidence>
<dbReference type="PANTHER" id="PTHR32309:SF31">
    <property type="entry name" value="CAPSULAR EXOPOLYSACCHARIDE FAMILY"/>
    <property type="match status" value="1"/>
</dbReference>
<dbReference type="KEGG" id="paro:CUV01_13695"/>
<reference evidence="3 4" key="1">
    <citation type="submission" date="2017-12" db="EMBL/GenBank/DDBJ databases">
        <authorList>
            <person name="Hurst M.R.H."/>
        </authorList>
    </citation>
    <scope>NUCLEOTIDE SEQUENCE [LARGE SCALE GENOMIC DNA]</scope>
    <source>
        <strain evidence="3 4">BM15</strain>
    </source>
</reference>
<name>A0A2K9EH45_9RHOB</name>
<feature type="transmembrane region" description="Helical" evidence="2">
    <location>
        <begin position="440"/>
        <end position="461"/>
    </location>
</feature>
<keyword evidence="2" id="KW-1133">Transmembrane helix</keyword>
<dbReference type="EMBL" id="CP025408">
    <property type="protein sequence ID" value="AUH34298.1"/>
    <property type="molecule type" value="Genomic_DNA"/>
</dbReference>
<dbReference type="InterPro" id="IPR050445">
    <property type="entry name" value="Bact_polysacc_biosynth/exp"/>
</dbReference>